<reference evidence="1" key="1">
    <citation type="submission" date="2021-06" db="EMBL/GenBank/DDBJ databases">
        <authorList>
            <person name="Kallberg Y."/>
            <person name="Tangrot J."/>
            <person name="Rosling A."/>
        </authorList>
    </citation>
    <scope>NUCLEOTIDE SEQUENCE</scope>
    <source>
        <strain evidence="1">CL356</strain>
    </source>
</reference>
<organism evidence="1 2">
    <name type="scientific">Acaulospora colombiana</name>
    <dbReference type="NCBI Taxonomy" id="27376"/>
    <lineage>
        <taxon>Eukaryota</taxon>
        <taxon>Fungi</taxon>
        <taxon>Fungi incertae sedis</taxon>
        <taxon>Mucoromycota</taxon>
        <taxon>Glomeromycotina</taxon>
        <taxon>Glomeromycetes</taxon>
        <taxon>Diversisporales</taxon>
        <taxon>Acaulosporaceae</taxon>
        <taxon>Acaulospora</taxon>
    </lineage>
</organism>
<keyword evidence="2" id="KW-1185">Reference proteome</keyword>
<evidence type="ECO:0000313" key="2">
    <source>
        <dbReference type="Proteomes" id="UP000789525"/>
    </source>
</evidence>
<evidence type="ECO:0000313" key="1">
    <source>
        <dbReference type="EMBL" id="CAG8578457.1"/>
    </source>
</evidence>
<dbReference type="EMBL" id="CAJVPT010011323">
    <property type="protein sequence ID" value="CAG8578457.1"/>
    <property type="molecule type" value="Genomic_DNA"/>
</dbReference>
<dbReference type="Proteomes" id="UP000789525">
    <property type="component" value="Unassembled WGS sequence"/>
</dbReference>
<accession>A0ACA9MAF5</accession>
<feature type="non-terminal residue" evidence="1">
    <location>
        <position position="1"/>
    </location>
</feature>
<proteinExistence type="predicted"/>
<gene>
    <name evidence="1" type="ORF">ACOLOM_LOCUS5875</name>
</gene>
<protein>
    <submittedName>
        <fullName evidence="1">11358_t:CDS:1</fullName>
    </submittedName>
</protein>
<sequence>SRKLRSSHFLSHPSLRSHYITRTSSLNATLKSSSTMAAQAPSTTHESSSQIIFRISSNASRESFRVYGSGAGTKNSHSDWYIVTTAKDLHVIKEPILAPVSTIPAQKIAEKVTESSTNQVNLVTSHTAQHSQGQNINHSDLVVYRNGSRNRRRSIVSDDMTDSSASTTELKIDLPVDEHSHQHAQPTPIDSSVKHAPKIIIAQRNDSQAEVPHVANEPNEPTNNIDFLVRLYQLLPRLPSQAVVPSAHDLRPSSLRRSCTVPAHFSGVCHLDRDKPAGLVSPGQISTDERESITSTLLQMLIESKDPNEPYLMDESLPPPSIIVSPPTGSTLSLQRKSEIFY</sequence>
<name>A0ACA9MAF5_9GLOM</name>
<comment type="caution">
    <text evidence="1">The sequence shown here is derived from an EMBL/GenBank/DDBJ whole genome shotgun (WGS) entry which is preliminary data.</text>
</comment>